<dbReference type="InterPro" id="IPR036179">
    <property type="entry name" value="Ig-like_dom_sf"/>
</dbReference>
<dbReference type="Proteomes" id="UP000290809">
    <property type="component" value="Unassembled WGS sequence"/>
</dbReference>
<feature type="non-terminal residue" evidence="4">
    <location>
        <position position="173"/>
    </location>
</feature>
<proteinExistence type="predicted"/>
<dbReference type="SUPFAM" id="SSF48726">
    <property type="entry name" value="Immunoglobulin"/>
    <property type="match status" value="1"/>
</dbReference>
<feature type="domain" description="Ig-like" evidence="3">
    <location>
        <begin position="8"/>
        <end position="86"/>
    </location>
</feature>
<dbReference type="SMART" id="SM00192">
    <property type="entry name" value="LDLa"/>
    <property type="match status" value="1"/>
</dbReference>
<evidence type="ECO:0000256" key="2">
    <source>
        <dbReference type="PROSITE-ProRule" id="PRU00124"/>
    </source>
</evidence>
<evidence type="ECO:0000259" key="3">
    <source>
        <dbReference type="PROSITE" id="PS50835"/>
    </source>
</evidence>
<gene>
    <name evidence="4" type="ORF">DC041_0005591</name>
</gene>
<dbReference type="CDD" id="cd00112">
    <property type="entry name" value="LDLa"/>
    <property type="match status" value="1"/>
</dbReference>
<reference evidence="4 5" key="1">
    <citation type="journal article" date="2019" name="PLoS Pathog.">
        <title>Genome sequence of the bovine parasite Schistosoma bovis Tanzania.</title>
        <authorList>
            <person name="Oey H."/>
            <person name="Zakrzewski M."/>
            <person name="Gobert G."/>
            <person name="Gravermann K."/>
            <person name="Stoye J."/>
            <person name="Jones M."/>
            <person name="Mcmanus D."/>
            <person name="Krause L."/>
        </authorList>
    </citation>
    <scope>NUCLEOTIDE SEQUENCE [LARGE SCALE GENOMIC DNA]</scope>
    <source>
        <strain evidence="4 5">TAN1997</strain>
    </source>
</reference>
<keyword evidence="1 2" id="KW-1015">Disulfide bond</keyword>
<dbReference type="SUPFAM" id="SSF57424">
    <property type="entry name" value="LDL receptor-like module"/>
    <property type="match status" value="1"/>
</dbReference>
<evidence type="ECO:0000256" key="1">
    <source>
        <dbReference type="ARBA" id="ARBA00023157"/>
    </source>
</evidence>
<dbReference type="PROSITE" id="PS50835">
    <property type="entry name" value="IG_LIKE"/>
    <property type="match status" value="1"/>
</dbReference>
<comment type="caution">
    <text evidence="2">Lacks conserved residue(s) required for the propagation of feature annotation.</text>
</comment>
<feature type="disulfide bond" evidence="2">
    <location>
        <begin position="102"/>
        <end position="114"/>
    </location>
</feature>
<dbReference type="Pfam" id="PF00057">
    <property type="entry name" value="Ldl_recept_a"/>
    <property type="match status" value="1"/>
</dbReference>
<feature type="disulfide bond" evidence="2">
    <location>
        <begin position="109"/>
        <end position="127"/>
    </location>
</feature>
<dbReference type="InterPro" id="IPR007110">
    <property type="entry name" value="Ig-like_dom"/>
</dbReference>
<organism evidence="4 5">
    <name type="scientific">Schistosoma bovis</name>
    <name type="common">Blood fluke</name>
    <dbReference type="NCBI Taxonomy" id="6184"/>
    <lineage>
        <taxon>Eukaryota</taxon>
        <taxon>Metazoa</taxon>
        <taxon>Spiralia</taxon>
        <taxon>Lophotrochozoa</taxon>
        <taxon>Platyhelminthes</taxon>
        <taxon>Trematoda</taxon>
        <taxon>Digenea</taxon>
        <taxon>Strigeidida</taxon>
        <taxon>Schistosomatoidea</taxon>
        <taxon>Schistosomatidae</taxon>
        <taxon>Schistosoma</taxon>
    </lineage>
</organism>
<protein>
    <recommendedName>
        <fullName evidence="3">Ig-like domain-containing protein</fullName>
    </recommendedName>
</protein>
<dbReference type="EMBL" id="QMKO01004501">
    <property type="protein sequence ID" value="RTG80117.1"/>
    <property type="molecule type" value="Genomic_DNA"/>
</dbReference>
<sequence length="173" mass="19361">MNVQKYHEDLTVTPEEVKARPGTTVQFLCELSTITGMKGGKVFWMRTDRQDLRPGKEEVIGTNGGRALLIVKDVGRFDHNISYMCTDGYSKGYAKLYVQEVCAPGFRPCGSQECLEETKFCDGVVDCEDGYDEIPSKCSECGVNENVCGIVNDVKPLKNCYLQFWHCDGEDDC</sequence>
<comment type="caution">
    <text evidence="4">The sequence shown here is derived from an EMBL/GenBank/DDBJ whole genome shotgun (WGS) entry which is preliminary data.</text>
</comment>
<evidence type="ECO:0000313" key="5">
    <source>
        <dbReference type="Proteomes" id="UP000290809"/>
    </source>
</evidence>
<evidence type="ECO:0000313" key="4">
    <source>
        <dbReference type="EMBL" id="RTG80117.1"/>
    </source>
</evidence>
<dbReference type="Gene3D" id="4.10.400.10">
    <property type="entry name" value="Low-density Lipoprotein Receptor"/>
    <property type="match status" value="1"/>
</dbReference>
<dbReference type="AlphaFoldDB" id="A0A430PXF2"/>
<name>A0A430PXF2_SCHBO</name>
<dbReference type="InterPro" id="IPR036055">
    <property type="entry name" value="LDL_receptor-like_sf"/>
</dbReference>
<dbReference type="STRING" id="6184.A0A430PXF2"/>
<dbReference type="InterPro" id="IPR002172">
    <property type="entry name" value="LDrepeatLR_classA_rpt"/>
</dbReference>
<dbReference type="InterPro" id="IPR013783">
    <property type="entry name" value="Ig-like_fold"/>
</dbReference>
<accession>A0A430PXF2</accession>
<dbReference type="PROSITE" id="PS50068">
    <property type="entry name" value="LDLRA_2"/>
    <property type="match status" value="1"/>
</dbReference>
<dbReference type="Gene3D" id="2.60.40.10">
    <property type="entry name" value="Immunoglobulins"/>
    <property type="match status" value="1"/>
</dbReference>
<dbReference type="PRINTS" id="PR00261">
    <property type="entry name" value="LDLRECEPTOR"/>
</dbReference>
<keyword evidence="5" id="KW-1185">Reference proteome</keyword>